<feature type="transmembrane region" description="Helical" evidence="1">
    <location>
        <begin position="85"/>
        <end position="105"/>
    </location>
</feature>
<keyword evidence="1" id="KW-0812">Transmembrane</keyword>
<gene>
    <name evidence="2" type="ORF">MANES_08G055200v8</name>
</gene>
<evidence type="ECO:0000313" key="2">
    <source>
        <dbReference type="EMBL" id="OAY43262.1"/>
    </source>
</evidence>
<accession>A0A2C9VDM5</accession>
<evidence type="ECO:0008006" key="4">
    <source>
        <dbReference type="Google" id="ProtNLM"/>
    </source>
</evidence>
<name>A0A2C9VDM5_MANES</name>
<feature type="transmembrane region" description="Helical" evidence="1">
    <location>
        <begin position="54"/>
        <end position="78"/>
    </location>
</feature>
<organism evidence="2 3">
    <name type="scientific">Manihot esculenta</name>
    <name type="common">Cassava</name>
    <name type="synonym">Jatropha manihot</name>
    <dbReference type="NCBI Taxonomy" id="3983"/>
    <lineage>
        <taxon>Eukaryota</taxon>
        <taxon>Viridiplantae</taxon>
        <taxon>Streptophyta</taxon>
        <taxon>Embryophyta</taxon>
        <taxon>Tracheophyta</taxon>
        <taxon>Spermatophyta</taxon>
        <taxon>Magnoliopsida</taxon>
        <taxon>eudicotyledons</taxon>
        <taxon>Gunneridae</taxon>
        <taxon>Pentapetalae</taxon>
        <taxon>rosids</taxon>
        <taxon>fabids</taxon>
        <taxon>Malpighiales</taxon>
        <taxon>Euphorbiaceae</taxon>
        <taxon>Crotonoideae</taxon>
        <taxon>Manihoteae</taxon>
        <taxon>Manihot</taxon>
    </lineage>
</organism>
<feature type="transmembrane region" description="Helical" evidence="1">
    <location>
        <begin position="117"/>
        <end position="141"/>
    </location>
</feature>
<evidence type="ECO:0000256" key="1">
    <source>
        <dbReference type="SAM" id="Phobius"/>
    </source>
</evidence>
<comment type="caution">
    <text evidence="2">The sequence shown here is derived from an EMBL/GenBank/DDBJ whole genome shotgun (WGS) entry which is preliminary data.</text>
</comment>
<proteinExistence type="predicted"/>
<dbReference type="Gramene" id="Manes.08G055200.2.v8.1">
    <property type="protein sequence ID" value="Manes.08G055200.2.v8.1.CDS"/>
    <property type="gene ID" value="Manes.08G055200.v8.1"/>
</dbReference>
<sequence length="193" mass="21001">MALRLSSETKDTILKVLGISNASSLTLVSLLPSSSSAEAHQFHAGEILSGHLPLNFYILTFATNNIIVCTGAIAVLMWSIPCRPILVYTLISVVALYGLLMLKIMPKFVVGVLGIEFSSYALVWSLALTFISAAFVGYHFVKYACLGLSKLGTWVVAKLKLDTAWIYVCSTQQTLAADMHSFLLAVSRWVHDG</sequence>
<dbReference type="Gramene" id="Manes.08G055200.3.v8.1">
    <property type="protein sequence ID" value="Manes.08G055200.3.v8.1.CDS"/>
    <property type="gene ID" value="Manes.08G055200.v8.1"/>
</dbReference>
<protein>
    <recommendedName>
        <fullName evidence="4">PGG domain-containing protein</fullName>
    </recommendedName>
</protein>
<dbReference type="Proteomes" id="UP000091857">
    <property type="component" value="Chromosome 8"/>
</dbReference>
<evidence type="ECO:0000313" key="3">
    <source>
        <dbReference type="Proteomes" id="UP000091857"/>
    </source>
</evidence>
<dbReference type="EMBL" id="CM004394">
    <property type="protein sequence ID" value="OAY43262.1"/>
    <property type="molecule type" value="Genomic_DNA"/>
</dbReference>
<dbReference type="AlphaFoldDB" id="A0A2C9VDM5"/>
<reference evidence="3" key="1">
    <citation type="journal article" date="2016" name="Nat. Biotechnol.">
        <title>Sequencing wild and cultivated cassava and related species reveals extensive interspecific hybridization and genetic diversity.</title>
        <authorList>
            <person name="Bredeson J.V."/>
            <person name="Lyons J.B."/>
            <person name="Prochnik S.E."/>
            <person name="Wu G.A."/>
            <person name="Ha C.M."/>
            <person name="Edsinger-Gonzales E."/>
            <person name="Grimwood J."/>
            <person name="Schmutz J."/>
            <person name="Rabbi I.Y."/>
            <person name="Egesi C."/>
            <person name="Nauluvula P."/>
            <person name="Lebot V."/>
            <person name="Ndunguru J."/>
            <person name="Mkamilo G."/>
            <person name="Bart R.S."/>
            <person name="Setter T.L."/>
            <person name="Gleadow R.M."/>
            <person name="Kulakow P."/>
            <person name="Ferguson M.E."/>
            <person name="Rounsley S."/>
            <person name="Rokhsar D.S."/>
        </authorList>
    </citation>
    <scope>NUCLEOTIDE SEQUENCE [LARGE SCALE GENOMIC DNA]</scope>
    <source>
        <strain evidence="3">cv. AM560-2</strain>
    </source>
</reference>
<keyword evidence="1" id="KW-0472">Membrane</keyword>
<keyword evidence="1" id="KW-1133">Transmembrane helix</keyword>
<keyword evidence="3" id="KW-1185">Reference proteome</keyword>